<organism evidence="2 3">
    <name type="scientific">Phytophthora megakarya</name>
    <dbReference type="NCBI Taxonomy" id="4795"/>
    <lineage>
        <taxon>Eukaryota</taxon>
        <taxon>Sar</taxon>
        <taxon>Stramenopiles</taxon>
        <taxon>Oomycota</taxon>
        <taxon>Peronosporomycetes</taxon>
        <taxon>Peronosporales</taxon>
        <taxon>Peronosporaceae</taxon>
        <taxon>Phytophthora</taxon>
    </lineage>
</organism>
<evidence type="ECO:0000313" key="2">
    <source>
        <dbReference type="EMBL" id="OWY94494.1"/>
    </source>
</evidence>
<reference evidence="3" key="1">
    <citation type="submission" date="2017-03" db="EMBL/GenBank/DDBJ databases">
        <title>Phytopthora megakarya and P. palmivora, two closely related causual agents of cacao black pod achieved similar genome size and gene model numbers by different mechanisms.</title>
        <authorList>
            <person name="Ali S."/>
            <person name="Shao J."/>
            <person name="Larry D.J."/>
            <person name="Kronmiller B."/>
            <person name="Shen D."/>
            <person name="Strem M.D."/>
            <person name="Melnick R.L."/>
            <person name="Guiltinan M.J."/>
            <person name="Tyler B.M."/>
            <person name="Meinhardt L.W."/>
            <person name="Bailey B.A."/>
        </authorList>
    </citation>
    <scope>NUCLEOTIDE SEQUENCE [LARGE SCALE GENOMIC DNA]</scope>
    <source>
        <strain evidence="3">zdho120</strain>
    </source>
</reference>
<proteinExistence type="predicted"/>
<accession>A0A225UMZ4</accession>
<gene>
    <name evidence="2" type="ORF">PHMEG_00035750</name>
</gene>
<sequence length="306" mass="34201">MYNIVVSSNMNNCLNLRRRSFTTLASKIDGLSSHTSQDMQSSRGRNMFCLTRAKPRDYNSPREQEFQVQMFNEQRKMAGICKRRQVFSLVYDFSFFIYIHKPRSENILNRLPIAQAVAFQHQTSDAGALTVVHTSTGTNHNGEAAAEGLSVLETSSNGQVTQANANENRVVDSQVATAASFTGTAMFQAPATITSEHVSMLRARSKSIPNSSGKWEYIQTVYQKHYPHLPLSNNALRCRLKEKKPGPNVCITAPACSSAPVIPPRKRRTTSCSSCRQRKTRRGDLTRNPYCTQAVNTDSNSVKRSR</sequence>
<dbReference type="AlphaFoldDB" id="A0A225UMZ4"/>
<evidence type="ECO:0000313" key="3">
    <source>
        <dbReference type="Proteomes" id="UP000198211"/>
    </source>
</evidence>
<feature type="region of interest" description="Disordered" evidence="1">
    <location>
        <begin position="262"/>
        <end position="306"/>
    </location>
</feature>
<comment type="caution">
    <text evidence="2">The sequence shown here is derived from an EMBL/GenBank/DDBJ whole genome shotgun (WGS) entry which is preliminary data.</text>
</comment>
<dbReference type="EMBL" id="NBNE01014284">
    <property type="protein sequence ID" value="OWY94494.1"/>
    <property type="molecule type" value="Genomic_DNA"/>
</dbReference>
<dbReference type="Proteomes" id="UP000198211">
    <property type="component" value="Unassembled WGS sequence"/>
</dbReference>
<feature type="compositionally biased region" description="Polar residues" evidence="1">
    <location>
        <begin position="289"/>
        <end position="306"/>
    </location>
</feature>
<protein>
    <submittedName>
        <fullName evidence="2">Uncharacterized protein</fullName>
    </submittedName>
</protein>
<name>A0A225UMZ4_9STRA</name>
<evidence type="ECO:0000256" key="1">
    <source>
        <dbReference type="SAM" id="MobiDB-lite"/>
    </source>
</evidence>
<keyword evidence="3" id="KW-1185">Reference proteome</keyword>